<gene>
    <name evidence="1" type="ORF">M9H77_07555</name>
</gene>
<proteinExistence type="predicted"/>
<organism evidence="1 2">
    <name type="scientific">Catharanthus roseus</name>
    <name type="common">Madagascar periwinkle</name>
    <name type="synonym">Vinca rosea</name>
    <dbReference type="NCBI Taxonomy" id="4058"/>
    <lineage>
        <taxon>Eukaryota</taxon>
        <taxon>Viridiplantae</taxon>
        <taxon>Streptophyta</taxon>
        <taxon>Embryophyta</taxon>
        <taxon>Tracheophyta</taxon>
        <taxon>Spermatophyta</taxon>
        <taxon>Magnoliopsida</taxon>
        <taxon>eudicotyledons</taxon>
        <taxon>Gunneridae</taxon>
        <taxon>Pentapetalae</taxon>
        <taxon>asterids</taxon>
        <taxon>lamiids</taxon>
        <taxon>Gentianales</taxon>
        <taxon>Apocynaceae</taxon>
        <taxon>Rauvolfioideae</taxon>
        <taxon>Vinceae</taxon>
        <taxon>Catharanthinae</taxon>
        <taxon>Catharanthus</taxon>
    </lineage>
</organism>
<keyword evidence="2" id="KW-1185">Reference proteome</keyword>
<accession>A0ACC0BVF7</accession>
<protein>
    <submittedName>
        <fullName evidence="1">Uncharacterized protein</fullName>
    </submittedName>
</protein>
<comment type="caution">
    <text evidence="1">The sequence shown here is derived from an EMBL/GenBank/DDBJ whole genome shotgun (WGS) entry which is preliminary data.</text>
</comment>
<dbReference type="Proteomes" id="UP001060085">
    <property type="component" value="Linkage Group LG02"/>
</dbReference>
<name>A0ACC0BVF7_CATRO</name>
<evidence type="ECO:0000313" key="1">
    <source>
        <dbReference type="EMBL" id="KAI5676605.1"/>
    </source>
</evidence>
<evidence type="ECO:0000313" key="2">
    <source>
        <dbReference type="Proteomes" id="UP001060085"/>
    </source>
</evidence>
<dbReference type="EMBL" id="CM044702">
    <property type="protein sequence ID" value="KAI5676605.1"/>
    <property type="molecule type" value="Genomic_DNA"/>
</dbReference>
<sequence length="282" mass="31335">MLQEVDDMTTGVLEKPPSSPTQYASVMRKVQTNINRCMISIRACIRSTAIPCWSTGACTYAWCSWGEKGTHRLLDGWAHRGRVPAPPHLGGRGQSDPGHGGERGRGSGRRRHGDPGSCVPPSPFENPDLDVMIFSLGLTPFALSYSSGAGTSYVPPDPFNIPDADYISMVMTRRMMLSWHNNLALNNVLGDSENVRDAYGLYFTRAAKKTWTFTRMVTHNELMVSDEPSMLYPDVEEDDEDDDDADEDYDISSESDNNNKPNDKEDYISTPVNPLSYTIVNQ</sequence>
<reference evidence="2" key="1">
    <citation type="journal article" date="2023" name="Nat. Plants">
        <title>Single-cell RNA sequencing provides a high-resolution roadmap for understanding the multicellular compartmentation of specialized metabolism.</title>
        <authorList>
            <person name="Sun S."/>
            <person name="Shen X."/>
            <person name="Li Y."/>
            <person name="Li Y."/>
            <person name="Wang S."/>
            <person name="Li R."/>
            <person name="Zhang H."/>
            <person name="Shen G."/>
            <person name="Guo B."/>
            <person name="Wei J."/>
            <person name="Xu J."/>
            <person name="St-Pierre B."/>
            <person name="Chen S."/>
            <person name="Sun C."/>
        </authorList>
    </citation>
    <scope>NUCLEOTIDE SEQUENCE [LARGE SCALE GENOMIC DNA]</scope>
</reference>